<comment type="caution">
    <text evidence="1">The sequence shown here is derived from an EMBL/GenBank/DDBJ whole genome shotgun (WGS) entry which is preliminary data.</text>
</comment>
<organism evidence="1 2">
    <name type="scientific">Dendrobium nobile</name>
    <name type="common">Orchid</name>
    <dbReference type="NCBI Taxonomy" id="94219"/>
    <lineage>
        <taxon>Eukaryota</taxon>
        <taxon>Viridiplantae</taxon>
        <taxon>Streptophyta</taxon>
        <taxon>Embryophyta</taxon>
        <taxon>Tracheophyta</taxon>
        <taxon>Spermatophyta</taxon>
        <taxon>Magnoliopsida</taxon>
        <taxon>Liliopsida</taxon>
        <taxon>Asparagales</taxon>
        <taxon>Orchidaceae</taxon>
        <taxon>Epidendroideae</taxon>
        <taxon>Malaxideae</taxon>
        <taxon>Dendrobiinae</taxon>
        <taxon>Dendrobium</taxon>
    </lineage>
</organism>
<evidence type="ECO:0000313" key="2">
    <source>
        <dbReference type="Proteomes" id="UP000829196"/>
    </source>
</evidence>
<gene>
    <name evidence="1" type="ORF">KFK09_004602</name>
</gene>
<accession>A0A8T3C4I1</accession>
<reference evidence="1" key="1">
    <citation type="journal article" date="2022" name="Front. Genet.">
        <title>Chromosome-Scale Assembly of the Dendrobium nobile Genome Provides Insights Into the Molecular Mechanism of the Biosynthesis of the Medicinal Active Ingredient of Dendrobium.</title>
        <authorList>
            <person name="Xu Q."/>
            <person name="Niu S.-C."/>
            <person name="Li K.-L."/>
            <person name="Zheng P.-J."/>
            <person name="Zhang X.-J."/>
            <person name="Jia Y."/>
            <person name="Liu Y."/>
            <person name="Niu Y.-X."/>
            <person name="Yu L.-H."/>
            <person name="Chen D.-F."/>
            <person name="Zhang G.-Q."/>
        </authorList>
    </citation>
    <scope>NUCLEOTIDE SEQUENCE</scope>
    <source>
        <tissue evidence="1">Leaf</tissue>
    </source>
</reference>
<dbReference type="AlphaFoldDB" id="A0A8T3C4I1"/>
<protein>
    <submittedName>
        <fullName evidence="1">Uncharacterized protein</fullName>
    </submittedName>
</protein>
<keyword evidence="2" id="KW-1185">Reference proteome</keyword>
<evidence type="ECO:0000313" key="1">
    <source>
        <dbReference type="EMBL" id="KAI0525210.1"/>
    </source>
</evidence>
<sequence length="69" mass="7671">MQLSHLALPAAISSRVAFIYHQLIFPPSHWTDAGVDLMLVALPAAISYRVAFIYHLNSLTLQLTFPPSH</sequence>
<dbReference type="Proteomes" id="UP000829196">
    <property type="component" value="Unassembled WGS sequence"/>
</dbReference>
<proteinExistence type="predicted"/>
<name>A0A8T3C4I1_DENNO</name>
<dbReference type="EMBL" id="JAGYWB010000004">
    <property type="protein sequence ID" value="KAI0525210.1"/>
    <property type="molecule type" value="Genomic_DNA"/>
</dbReference>